<keyword evidence="2" id="KW-0479">Metal-binding</keyword>
<evidence type="ECO:0000313" key="9">
    <source>
        <dbReference type="EMBL" id="CAH0731144.1"/>
    </source>
</evidence>
<dbReference type="PROSITE" id="PS50157">
    <property type="entry name" value="ZINC_FINGER_C2H2_2"/>
    <property type="match status" value="3"/>
</dbReference>
<reference evidence="9" key="1">
    <citation type="submission" date="2021-12" db="EMBL/GenBank/DDBJ databases">
        <authorList>
            <person name="Martin H S."/>
        </authorList>
    </citation>
    <scope>NUCLEOTIDE SEQUENCE</scope>
</reference>
<evidence type="ECO:0000256" key="2">
    <source>
        <dbReference type="ARBA" id="ARBA00022723"/>
    </source>
</evidence>
<keyword evidence="10" id="KW-1185">Reference proteome</keyword>
<feature type="non-terminal residue" evidence="9">
    <location>
        <position position="267"/>
    </location>
</feature>
<gene>
    <name evidence="9" type="ORF">BINO364_LOCUS16050</name>
</gene>
<dbReference type="EMBL" id="OV170229">
    <property type="protein sequence ID" value="CAH0731144.1"/>
    <property type="molecule type" value="Genomic_DNA"/>
</dbReference>
<accession>A0A8J9YHM3</accession>
<dbReference type="GO" id="GO:0008270">
    <property type="term" value="F:zinc ion binding"/>
    <property type="evidence" value="ECO:0007669"/>
    <property type="project" value="UniProtKB-KW"/>
</dbReference>
<dbReference type="InterPro" id="IPR013087">
    <property type="entry name" value="Znf_C2H2_type"/>
</dbReference>
<name>A0A8J9YHM3_9NEOP</name>
<evidence type="ECO:0000256" key="5">
    <source>
        <dbReference type="ARBA" id="ARBA00022833"/>
    </source>
</evidence>
<organism evidence="9 10">
    <name type="scientific">Brenthis ino</name>
    <name type="common">lesser marbled fritillary</name>
    <dbReference type="NCBI Taxonomy" id="405034"/>
    <lineage>
        <taxon>Eukaryota</taxon>
        <taxon>Metazoa</taxon>
        <taxon>Ecdysozoa</taxon>
        <taxon>Arthropoda</taxon>
        <taxon>Hexapoda</taxon>
        <taxon>Insecta</taxon>
        <taxon>Pterygota</taxon>
        <taxon>Neoptera</taxon>
        <taxon>Endopterygota</taxon>
        <taxon>Lepidoptera</taxon>
        <taxon>Glossata</taxon>
        <taxon>Ditrysia</taxon>
        <taxon>Papilionoidea</taxon>
        <taxon>Nymphalidae</taxon>
        <taxon>Heliconiinae</taxon>
        <taxon>Argynnini</taxon>
        <taxon>Brenthis</taxon>
    </lineage>
</organism>
<dbReference type="SMART" id="SM00355">
    <property type="entry name" value="ZnF_C2H2"/>
    <property type="match status" value="6"/>
</dbReference>
<feature type="domain" description="C2H2-type" evidence="8">
    <location>
        <begin position="42"/>
        <end position="69"/>
    </location>
</feature>
<dbReference type="PROSITE" id="PS00028">
    <property type="entry name" value="ZINC_FINGER_C2H2_1"/>
    <property type="match status" value="3"/>
</dbReference>
<protein>
    <recommendedName>
        <fullName evidence="8">C2H2-type domain-containing protein</fullName>
    </recommendedName>
</protein>
<comment type="subcellular location">
    <subcellularLocation>
        <location evidence="1">Nucleus</location>
    </subcellularLocation>
</comment>
<evidence type="ECO:0000256" key="7">
    <source>
        <dbReference type="PROSITE-ProRule" id="PRU00042"/>
    </source>
</evidence>
<dbReference type="SUPFAM" id="SSF57667">
    <property type="entry name" value="beta-beta-alpha zinc fingers"/>
    <property type="match status" value="1"/>
</dbReference>
<dbReference type="GO" id="GO:0005634">
    <property type="term" value="C:nucleus"/>
    <property type="evidence" value="ECO:0007669"/>
    <property type="project" value="UniProtKB-SubCell"/>
</dbReference>
<evidence type="ECO:0000256" key="6">
    <source>
        <dbReference type="ARBA" id="ARBA00023242"/>
    </source>
</evidence>
<dbReference type="Pfam" id="PF13894">
    <property type="entry name" value="zf-C2H2_4"/>
    <property type="match status" value="1"/>
</dbReference>
<evidence type="ECO:0000313" key="10">
    <source>
        <dbReference type="Proteomes" id="UP000838878"/>
    </source>
</evidence>
<dbReference type="PANTHER" id="PTHR16515">
    <property type="entry name" value="PR DOMAIN ZINC FINGER PROTEIN"/>
    <property type="match status" value="1"/>
</dbReference>
<dbReference type="InterPro" id="IPR050331">
    <property type="entry name" value="Zinc_finger"/>
</dbReference>
<feature type="domain" description="C2H2-type" evidence="8">
    <location>
        <begin position="73"/>
        <end position="96"/>
    </location>
</feature>
<dbReference type="OrthoDB" id="7437528at2759"/>
<sequence>MTKKTADTKKRNFCKHCNKIVIGSSYKFKSHLFKHNAVKARFKCEFCSKEYFRYDLYLRHVKSHSGQQNKKQFVCDYCERGFLNKYNLIAHLKNVHDDSINSKVKFPCQPCGISFCEKRILLEHIRKLHFNTELDSEPSHFSKLVNEKWVEKAVHADACVEMTKLNNNVITIKKCNKVENITEIKAEIKTVKYVYGNQFTNQYSKAICDYCKKEMMKKSLKCHIRERHLNVRKYACSNCTKTFKRHYQIFHHKCGSKKKQQVKKDCL</sequence>
<keyword evidence="3" id="KW-0677">Repeat</keyword>
<dbReference type="PANTHER" id="PTHR16515:SF66">
    <property type="entry name" value="C2H2-TYPE DOMAIN-CONTAINING PROTEIN"/>
    <property type="match status" value="1"/>
</dbReference>
<dbReference type="Gene3D" id="3.30.160.60">
    <property type="entry name" value="Classic Zinc Finger"/>
    <property type="match status" value="2"/>
</dbReference>
<evidence type="ECO:0000256" key="3">
    <source>
        <dbReference type="ARBA" id="ARBA00022737"/>
    </source>
</evidence>
<proteinExistence type="predicted"/>
<dbReference type="AlphaFoldDB" id="A0A8J9YHM3"/>
<feature type="domain" description="C2H2-type" evidence="8">
    <location>
        <begin position="106"/>
        <end position="134"/>
    </location>
</feature>
<dbReference type="InterPro" id="IPR036236">
    <property type="entry name" value="Znf_C2H2_sf"/>
</dbReference>
<keyword evidence="6" id="KW-0539">Nucleus</keyword>
<dbReference type="GO" id="GO:0010468">
    <property type="term" value="P:regulation of gene expression"/>
    <property type="evidence" value="ECO:0007669"/>
    <property type="project" value="TreeGrafter"/>
</dbReference>
<keyword evidence="5" id="KW-0862">Zinc</keyword>
<keyword evidence="4 7" id="KW-0863">Zinc-finger</keyword>
<evidence type="ECO:0000256" key="1">
    <source>
        <dbReference type="ARBA" id="ARBA00004123"/>
    </source>
</evidence>
<dbReference type="Proteomes" id="UP000838878">
    <property type="component" value="Chromosome 9"/>
</dbReference>
<evidence type="ECO:0000256" key="4">
    <source>
        <dbReference type="ARBA" id="ARBA00022771"/>
    </source>
</evidence>
<evidence type="ECO:0000259" key="8">
    <source>
        <dbReference type="PROSITE" id="PS50157"/>
    </source>
</evidence>